<dbReference type="PANTHER" id="PTHR31435">
    <property type="entry name" value="PROTEIN NATD1"/>
    <property type="match status" value="1"/>
</dbReference>
<evidence type="ECO:0000259" key="1">
    <source>
        <dbReference type="PROSITE" id="PS51729"/>
    </source>
</evidence>
<dbReference type="EMBL" id="ACKP02000048">
    <property type="protein sequence ID" value="EEX76563.1"/>
    <property type="molecule type" value="Genomic_DNA"/>
</dbReference>
<comment type="caution">
    <text evidence="2">The sequence shown here is derived from an EMBL/GenBank/DDBJ whole genome shotgun (WGS) entry which is preliminary data.</text>
</comment>
<dbReference type="Gene3D" id="3.40.630.30">
    <property type="match status" value="1"/>
</dbReference>
<dbReference type="PANTHER" id="PTHR31435:SF10">
    <property type="entry name" value="BSR4717 PROTEIN"/>
    <property type="match status" value="1"/>
</dbReference>
<dbReference type="AlphaFoldDB" id="C9LX86"/>
<evidence type="ECO:0000313" key="3">
    <source>
        <dbReference type="Proteomes" id="UP000003505"/>
    </source>
</evidence>
<sequence>MLLHKEADMDFQTEGNSIVYKSADGVVLARADFSEAAPGVYDIFHTEVDASLQGQGVAGKLIARAVAEIERRGGKLVKDASCSYAAAWLKRHAEKGVSQ</sequence>
<dbReference type="eggNOG" id="COG2388">
    <property type="taxonomic scope" value="Bacteria"/>
</dbReference>
<organism evidence="2 3">
    <name type="scientific">Selenomonas sputigena (strain ATCC 35185 / DSM 20758 / CCUG 44933 / VPI D19B-28)</name>
    <dbReference type="NCBI Taxonomy" id="546271"/>
    <lineage>
        <taxon>Bacteria</taxon>
        <taxon>Bacillati</taxon>
        <taxon>Bacillota</taxon>
        <taxon>Negativicutes</taxon>
        <taxon>Selenomonadales</taxon>
        <taxon>Selenomonadaceae</taxon>
        <taxon>Selenomonas</taxon>
    </lineage>
</organism>
<gene>
    <name evidence="2" type="ORF">SELSPUOL_02089</name>
</gene>
<evidence type="ECO:0000313" key="2">
    <source>
        <dbReference type="EMBL" id="EEX76563.1"/>
    </source>
</evidence>
<accession>C9LX86</accession>
<feature type="domain" description="N-acetyltransferase" evidence="1">
    <location>
        <begin position="11"/>
        <end position="99"/>
    </location>
</feature>
<name>C9LX86_SELS3</name>
<dbReference type="PROSITE" id="PS51729">
    <property type="entry name" value="GNAT_YJDJ"/>
    <property type="match status" value="1"/>
</dbReference>
<proteinExistence type="predicted"/>
<dbReference type="SUPFAM" id="SSF55729">
    <property type="entry name" value="Acyl-CoA N-acyltransferases (Nat)"/>
    <property type="match status" value="1"/>
</dbReference>
<dbReference type="InterPro" id="IPR031165">
    <property type="entry name" value="GNAT_YJDJ"/>
</dbReference>
<dbReference type="STRING" id="546271.Selsp_0580"/>
<dbReference type="InterPro" id="IPR016181">
    <property type="entry name" value="Acyl_CoA_acyltransferase"/>
</dbReference>
<protein>
    <recommendedName>
        <fullName evidence="1">N-acetyltransferase domain-containing protein</fullName>
    </recommendedName>
</protein>
<dbReference type="Proteomes" id="UP000003505">
    <property type="component" value="Unassembled WGS sequence"/>
</dbReference>
<dbReference type="InterPro" id="IPR045057">
    <property type="entry name" value="Gcn5-rel_NAT"/>
</dbReference>
<reference evidence="2 3" key="1">
    <citation type="submission" date="2009-09" db="EMBL/GenBank/DDBJ databases">
        <authorList>
            <person name="Weinstock G."/>
            <person name="Sodergren E."/>
            <person name="Clifton S."/>
            <person name="Fulton L."/>
            <person name="Fulton B."/>
            <person name="Courtney L."/>
            <person name="Fronick C."/>
            <person name="Harrison M."/>
            <person name="Strong C."/>
            <person name="Farmer C."/>
            <person name="Delahaunty K."/>
            <person name="Markovic C."/>
            <person name="Hall O."/>
            <person name="Minx P."/>
            <person name="Tomlinson C."/>
            <person name="Mitreva M."/>
            <person name="Nelson J."/>
            <person name="Hou S."/>
            <person name="Wollam A."/>
            <person name="Pepin K.H."/>
            <person name="Johnson M."/>
            <person name="Bhonagiri V."/>
            <person name="Nash W.E."/>
            <person name="Warren W."/>
            <person name="Chinwalla A."/>
            <person name="Mardis E.R."/>
            <person name="Wilson R.K."/>
        </authorList>
    </citation>
    <scope>NUCLEOTIDE SEQUENCE [LARGE SCALE GENOMIC DNA]</scope>
    <source>
        <strain evidence="3">ATCC 35185 / DSM 20758 / VPI D19B-28</strain>
    </source>
</reference>
<dbReference type="Pfam" id="PF14542">
    <property type="entry name" value="Acetyltransf_CG"/>
    <property type="match status" value="1"/>
</dbReference>